<evidence type="ECO:0000256" key="2">
    <source>
        <dbReference type="ARBA" id="ARBA00013064"/>
    </source>
</evidence>
<comment type="similarity">
    <text evidence="1">Belongs to the protein-tyrosine phosphatase family.</text>
</comment>
<keyword evidence="3" id="KW-0378">Hydrolase</keyword>
<evidence type="ECO:0000256" key="3">
    <source>
        <dbReference type="ARBA" id="ARBA00022801"/>
    </source>
</evidence>
<dbReference type="PANTHER" id="PTHR19134:SF562">
    <property type="entry name" value="PROTEIN-TYROSINE-PHOSPHATASE"/>
    <property type="match status" value="1"/>
</dbReference>
<dbReference type="PANTHER" id="PTHR19134">
    <property type="entry name" value="RECEPTOR-TYPE TYROSINE-PROTEIN PHOSPHATASE"/>
    <property type="match status" value="1"/>
</dbReference>
<evidence type="ECO:0000256" key="1">
    <source>
        <dbReference type="ARBA" id="ARBA00009580"/>
    </source>
</evidence>
<organism evidence="6 7">
    <name type="scientific">Necator americanus</name>
    <name type="common">Human hookworm</name>
    <dbReference type="NCBI Taxonomy" id="51031"/>
    <lineage>
        <taxon>Eukaryota</taxon>
        <taxon>Metazoa</taxon>
        <taxon>Ecdysozoa</taxon>
        <taxon>Nematoda</taxon>
        <taxon>Chromadorea</taxon>
        <taxon>Rhabditida</taxon>
        <taxon>Rhabditina</taxon>
        <taxon>Rhabditomorpha</taxon>
        <taxon>Strongyloidea</taxon>
        <taxon>Ancylostomatidae</taxon>
        <taxon>Bunostominae</taxon>
        <taxon>Necator</taxon>
    </lineage>
</organism>
<evidence type="ECO:0000313" key="6">
    <source>
        <dbReference type="EMBL" id="KAK6735180.1"/>
    </source>
</evidence>
<sequence length="265" mass="29905">MTASIVVYYKFLSPYVSGRAVSNLVCKGGRGRKLAKCEELRKVKLIGMDSFATKEGSVAMLPPNRVSTRSTRKSKSKVPTPKKLIESFTARIASRKLGDGVLEAHKEFVKESPTFFAYWKKENMPKNLKQDVVLLYDWSRVVLNESPDYYHASYVDGCSKPRQYIMAQAPFNDDTQADYFRMLSQTSPDAVIFMDAHNSEDAKYILPTDGTYGGVSVKVEDMNQCDGYTVRLLAIGKSKVKVYCINGWSVEKEPPKDLVRIHEKV</sequence>
<dbReference type="Gene3D" id="3.90.190.10">
    <property type="entry name" value="Protein tyrosine phosphatase superfamily"/>
    <property type="match status" value="1"/>
</dbReference>
<evidence type="ECO:0000259" key="5">
    <source>
        <dbReference type="PROSITE" id="PS50055"/>
    </source>
</evidence>
<dbReference type="SUPFAM" id="SSF52799">
    <property type="entry name" value="(Phosphotyrosine protein) phosphatases II"/>
    <property type="match status" value="1"/>
</dbReference>
<name>A0ABR1CCL9_NECAM</name>
<dbReference type="Pfam" id="PF00102">
    <property type="entry name" value="Y_phosphatase"/>
    <property type="match status" value="1"/>
</dbReference>
<reference evidence="6 7" key="1">
    <citation type="submission" date="2023-08" db="EMBL/GenBank/DDBJ databases">
        <title>A Necator americanus chromosomal reference genome.</title>
        <authorList>
            <person name="Ilik V."/>
            <person name="Petrzelkova K.J."/>
            <person name="Pardy F."/>
            <person name="Fuh T."/>
            <person name="Niatou-Singa F.S."/>
            <person name="Gouil Q."/>
            <person name="Baker L."/>
            <person name="Ritchie M.E."/>
            <person name="Jex A.R."/>
            <person name="Gazzola D."/>
            <person name="Li H."/>
            <person name="Toshio Fujiwara R."/>
            <person name="Zhan B."/>
            <person name="Aroian R.V."/>
            <person name="Pafco B."/>
            <person name="Schwarz E.M."/>
        </authorList>
    </citation>
    <scope>NUCLEOTIDE SEQUENCE [LARGE SCALE GENOMIC DNA]</scope>
    <source>
        <strain evidence="6 7">Aroian</strain>
        <tissue evidence="6">Whole animal</tissue>
    </source>
</reference>
<dbReference type="PROSITE" id="PS50055">
    <property type="entry name" value="TYR_PHOSPHATASE_PTP"/>
    <property type="match status" value="1"/>
</dbReference>
<gene>
    <name evidence="6" type="primary">Necator_chrII.g6185</name>
    <name evidence="6" type="ORF">RB195_018392</name>
</gene>
<proteinExistence type="inferred from homology"/>
<evidence type="ECO:0000256" key="4">
    <source>
        <dbReference type="ARBA" id="ARBA00022912"/>
    </source>
</evidence>
<dbReference type="InterPro" id="IPR050348">
    <property type="entry name" value="Protein-Tyr_Phosphatase"/>
</dbReference>
<keyword evidence="4" id="KW-0904">Protein phosphatase</keyword>
<dbReference type="Proteomes" id="UP001303046">
    <property type="component" value="Unassembled WGS sequence"/>
</dbReference>
<dbReference type="EC" id="3.1.3.48" evidence="2"/>
<protein>
    <recommendedName>
        <fullName evidence="2">protein-tyrosine-phosphatase</fullName>
        <ecNumber evidence="2">3.1.3.48</ecNumber>
    </recommendedName>
</protein>
<keyword evidence="7" id="KW-1185">Reference proteome</keyword>
<dbReference type="InterPro" id="IPR000242">
    <property type="entry name" value="PTP_cat"/>
</dbReference>
<accession>A0ABR1CCL9</accession>
<dbReference type="EMBL" id="JAVFWL010000002">
    <property type="protein sequence ID" value="KAK6735180.1"/>
    <property type="molecule type" value="Genomic_DNA"/>
</dbReference>
<feature type="domain" description="Tyrosine-protein phosphatase" evidence="5">
    <location>
        <begin position="122"/>
        <end position="265"/>
    </location>
</feature>
<evidence type="ECO:0000313" key="7">
    <source>
        <dbReference type="Proteomes" id="UP001303046"/>
    </source>
</evidence>
<comment type="caution">
    <text evidence="6">The sequence shown here is derived from an EMBL/GenBank/DDBJ whole genome shotgun (WGS) entry which is preliminary data.</text>
</comment>
<dbReference type="InterPro" id="IPR029021">
    <property type="entry name" value="Prot-tyrosine_phosphatase-like"/>
</dbReference>
<dbReference type="SMART" id="SM00194">
    <property type="entry name" value="PTPc"/>
    <property type="match status" value="1"/>
</dbReference>